<dbReference type="GO" id="GO:0005507">
    <property type="term" value="F:copper ion binding"/>
    <property type="evidence" value="ECO:0007669"/>
    <property type="project" value="TreeGrafter"/>
</dbReference>
<dbReference type="InterPro" id="IPR015867">
    <property type="entry name" value="N-reg_PII/ATP_PRibTrfase_C"/>
</dbReference>
<accession>A0A2W4VTN3</accession>
<dbReference type="GO" id="GO:0010038">
    <property type="term" value="P:response to metal ion"/>
    <property type="evidence" value="ECO:0007669"/>
    <property type="project" value="InterPro"/>
</dbReference>
<comment type="caution">
    <text evidence="2">The sequence shown here is derived from an EMBL/GenBank/DDBJ whole genome shotgun (WGS) entry which is preliminary data.</text>
</comment>
<dbReference type="Gene3D" id="3.30.70.120">
    <property type="match status" value="1"/>
</dbReference>
<organism evidence="2 3">
    <name type="scientific">Pseudanabaena frigida</name>
    <dbReference type="NCBI Taxonomy" id="945775"/>
    <lineage>
        <taxon>Bacteria</taxon>
        <taxon>Bacillati</taxon>
        <taxon>Cyanobacteriota</taxon>
        <taxon>Cyanophyceae</taxon>
        <taxon>Pseudanabaenales</taxon>
        <taxon>Pseudanabaenaceae</taxon>
        <taxon>Pseudanabaena</taxon>
    </lineage>
</organism>
<dbReference type="SUPFAM" id="SSF54913">
    <property type="entry name" value="GlnB-like"/>
    <property type="match status" value="1"/>
</dbReference>
<dbReference type="PANTHER" id="PTHR23419:SF8">
    <property type="entry name" value="FI09726P"/>
    <property type="match status" value="1"/>
</dbReference>
<dbReference type="InterPro" id="IPR011322">
    <property type="entry name" value="N-reg_PII-like_a/b"/>
</dbReference>
<dbReference type="PANTHER" id="PTHR23419">
    <property type="entry name" value="DIVALENT CATION TOLERANCE CUTA-RELATED"/>
    <property type="match status" value="1"/>
</dbReference>
<dbReference type="InterPro" id="IPR004323">
    <property type="entry name" value="Ion_tolerance_CutA"/>
</dbReference>
<name>A0A2W4VTN3_9CYAN</name>
<gene>
    <name evidence="2" type="ORF">DCF19_22055</name>
</gene>
<comment type="similarity">
    <text evidence="1">Belongs to the CutA family.</text>
</comment>
<dbReference type="EMBL" id="QBML01000043">
    <property type="protein sequence ID" value="PZO36234.1"/>
    <property type="molecule type" value="Genomic_DNA"/>
</dbReference>
<dbReference type="Pfam" id="PF03091">
    <property type="entry name" value="CutA1"/>
    <property type="match status" value="1"/>
</dbReference>
<protein>
    <submittedName>
        <fullName evidence="2">Divalent-cation tolerance protein CutA</fullName>
    </submittedName>
</protein>
<evidence type="ECO:0000313" key="3">
    <source>
        <dbReference type="Proteomes" id="UP000249467"/>
    </source>
</evidence>
<reference evidence="2 3" key="2">
    <citation type="submission" date="2018-06" db="EMBL/GenBank/DDBJ databases">
        <title>Metagenomic assembly of (sub)arctic Cyanobacteria and their associated microbiome from non-axenic cultures.</title>
        <authorList>
            <person name="Baurain D."/>
        </authorList>
    </citation>
    <scope>NUCLEOTIDE SEQUENCE [LARGE SCALE GENOMIC DNA]</scope>
    <source>
        <strain evidence="2">ULC066bin1</strain>
    </source>
</reference>
<reference evidence="2 3" key="1">
    <citation type="submission" date="2018-04" db="EMBL/GenBank/DDBJ databases">
        <authorList>
            <person name="Go L.Y."/>
            <person name="Mitchell J.A."/>
        </authorList>
    </citation>
    <scope>NUCLEOTIDE SEQUENCE [LARGE SCALE GENOMIC DNA]</scope>
    <source>
        <strain evidence="2">ULC066bin1</strain>
    </source>
</reference>
<evidence type="ECO:0000313" key="2">
    <source>
        <dbReference type="EMBL" id="PZO36234.1"/>
    </source>
</evidence>
<proteinExistence type="inferred from homology"/>
<dbReference type="AlphaFoldDB" id="A0A2W4VTN3"/>
<dbReference type="Proteomes" id="UP000249467">
    <property type="component" value="Unassembled WGS sequence"/>
</dbReference>
<evidence type="ECO:0000256" key="1">
    <source>
        <dbReference type="ARBA" id="ARBA00010169"/>
    </source>
</evidence>
<sequence length="110" mass="12397">MTNPEPTLIVIMTTMPDLERANGIAKILVEEELAACVQVMSSMTSTYIWKEEICQDTEHLLLIKTLQTNYDALATRLRSLHPYETPEIIAIPALAADRDYLSWAISKCSK</sequence>